<dbReference type="PANTHER" id="PTHR30203">
    <property type="entry name" value="OUTER MEMBRANE CATION EFFLUX PROTEIN"/>
    <property type="match status" value="1"/>
</dbReference>
<evidence type="ECO:0000256" key="2">
    <source>
        <dbReference type="RuleBase" id="RU362097"/>
    </source>
</evidence>
<evidence type="ECO:0000313" key="4">
    <source>
        <dbReference type="EMBL" id="GEN64806.1"/>
    </source>
</evidence>
<dbReference type="Gene3D" id="2.20.200.10">
    <property type="entry name" value="Outer membrane efflux proteins (OEP)"/>
    <property type="match status" value="1"/>
</dbReference>
<dbReference type="Proteomes" id="UP000321746">
    <property type="component" value="Unassembled WGS sequence"/>
</dbReference>
<gene>
    <name evidence="4" type="ORF">AOE01nite_30300</name>
</gene>
<sequence length="513" mass="55566">MTRCFRTLFPGIRIGMMALTPLILSGCLMVGPDYKRPQAIVSARFKELKPAEGWTQASPQMAAWPKGEWWRAYDDPVLNALEEQIALSNQNVKEYEASYRKARAMVTAARASLYPTLAGSLSFARNSQGGSATSTSGTKYSTGSTTSTYAAEATADWDLDLWGKIRRQIQEQVAAAQISAADVANARLSYQSELAQDYFALRYEESLKTLLEQSIGLYEHALAIVRSQHSGGTVSGIDEYQAATTLQQAQATATATDVNRAEYEHAIAVLIGKAPGDFSLPRSKMPSAIPPVPVTLPATLLQRRPDIAAAERQMEEYNAEIGAAIAAFYPDVSLSAAYGYSGTPVQSLIQVANRIWSLGATTSETLFEGGARTAAVHEANADYDSAVANYRQVVLTALQDIEDQLSSLRILERQASQQQAAVLSALKAADIAMAEYRFGTAIYTTVITSQQTALSDQETALQIQESRLIASIKLIADLGGGWDAKNLPSKNSLQLDNPLVPGFLEKKQDDSVR</sequence>
<dbReference type="GO" id="GO:0015562">
    <property type="term" value="F:efflux transmembrane transporter activity"/>
    <property type="evidence" value="ECO:0007669"/>
    <property type="project" value="InterPro"/>
</dbReference>
<dbReference type="SUPFAM" id="SSF56954">
    <property type="entry name" value="Outer membrane efflux proteins (OEP)"/>
    <property type="match status" value="1"/>
</dbReference>
<reference evidence="4 5" key="1">
    <citation type="submission" date="2019-07" db="EMBL/GenBank/DDBJ databases">
        <title>Whole genome shotgun sequence of Acetobacter oeni NBRC 105207.</title>
        <authorList>
            <person name="Hosoyama A."/>
            <person name="Uohara A."/>
            <person name="Ohji S."/>
            <person name="Ichikawa N."/>
        </authorList>
    </citation>
    <scope>NUCLEOTIDE SEQUENCE [LARGE SCALE GENOMIC DNA]</scope>
    <source>
        <strain evidence="4 5">NBRC 105207</strain>
    </source>
</reference>
<name>A0A511XPG9_9PROT</name>
<evidence type="ECO:0000256" key="1">
    <source>
        <dbReference type="ARBA" id="ARBA00007613"/>
    </source>
</evidence>
<dbReference type="Gene3D" id="1.20.1600.10">
    <property type="entry name" value="Outer membrane efflux proteins (OEP)"/>
    <property type="match status" value="1"/>
</dbReference>
<dbReference type="OrthoDB" id="9783100at2"/>
<dbReference type="RefSeq" id="WP_146891932.1">
    <property type="nucleotide sequence ID" value="NZ_BJYG01000054.1"/>
</dbReference>
<keyword evidence="2" id="KW-0564">Palmitate</keyword>
<dbReference type="AlphaFoldDB" id="A0A511XPG9"/>
<comment type="subcellular location">
    <subcellularLocation>
        <location evidence="2">Cell membrane</location>
        <topology evidence="2">Lipid-anchor</topology>
    </subcellularLocation>
</comment>
<dbReference type="PANTHER" id="PTHR30203:SF33">
    <property type="entry name" value="BLR4455 PROTEIN"/>
    <property type="match status" value="1"/>
</dbReference>
<proteinExistence type="inferred from homology"/>
<keyword evidence="2" id="KW-0472">Membrane</keyword>
<dbReference type="EMBL" id="BJYG01000054">
    <property type="protein sequence ID" value="GEN64806.1"/>
    <property type="molecule type" value="Genomic_DNA"/>
</dbReference>
<comment type="caution">
    <text evidence="4">The sequence shown here is derived from an EMBL/GenBank/DDBJ whole genome shotgun (WGS) entry which is preliminary data.</text>
</comment>
<keyword evidence="5" id="KW-1185">Reference proteome</keyword>
<evidence type="ECO:0000313" key="5">
    <source>
        <dbReference type="Proteomes" id="UP000321746"/>
    </source>
</evidence>
<dbReference type="PROSITE" id="PS51257">
    <property type="entry name" value="PROKAR_LIPOPROTEIN"/>
    <property type="match status" value="1"/>
</dbReference>
<dbReference type="NCBIfam" id="TIGR01845">
    <property type="entry name" value="outer_NodT"/>
    <property type="match status" value="1"/>
</dbReference>
<protein>
    <submittedName>
        <fullName evidence="4">Outer membrane efflux lipoprotein</fullName>
    </submittedName>
</protein>
<organism evidence="4 5">
    <name type="scientific">Acetobacter oeni</name>
    <dbReference type="NCBI Taxonomy" id="304077"/>
    <lineage>
        <taxon>Bacteria</taxon>
        <taxon>Pseudomonadati</taxon>
        <taxon>Pseudomonadota</taxon>
        <taxon>Alphaproteobacteria</taxon>
        <taxon>Acetobacterales</taxon>
        <taxon>Acetobacteraceae</taxon>
        <taxon>Acetobacter</taxon>
    </lineage>
</organism>
<evidence type="ECO:0000256" key="3">
    <source>
        <dbReference type="SAM" id="MobiDB-lite"/>
    </source>
</evidence>
<feature type="compositionally biased region" description="Low complexity" evidence="3">
    <location>
        <begin position="129"/>
        <end position="145"/>
    </location>
</feature>
<feature type="region of interest" description="Disordered" evidence="3">
    <location>
        <begin position="126"/>
        <end position="145"/>
    </location>
</feature>
<keyword evidence="2" id="KW-0812">Transmembrane</keyword>
<keyword evidence="2" id="KW-1134">Transmembrane beta strand</keyword>
<dbReference type="InterPro" id="IPR010131">
    <property type="entry name" value="MdtP/NodT-like"/>
</dbReference>
<keyword evidence="2 4" id="KW-0449">Lipoprotein</keyword>
<comment type="similarity">
    <text evidence="1 2">Belongs to the outer membrane factor (OMF) (TC 1.B.17) family.</text>
</comment>
<dbReference type="GO" id="GO:0005886">
    <property type="term" value="C:plasma membrane"/>
    <property type="evidence" value="ECO:0007669"/>
    <property type="project" value="UniProtKB-SubCell"/>
</dbReference>
<dbReference type="Pfam" id="PF02321">
    <property type="entry name" value="OEP"/>
    <property type="match status" value="2"/>
</dbReference>
<accession>A0A511XPG9</accession>
<dbReference type="InterPro" id="IPR003423">
    <property type="entry name" value="OMP_efflux"/>
</dbReference>